<dbReference type="Proteomes" id="UP000176221">
    <property type="component" value="Unassembled WGS sequence"/>
</dbReference>
<sequence>MNASERDLFNRLSVFAWEWNKNNAEVVQRFHAVARVMLNGLLNLDWSIGQATALARVGDIVFSLTVMLHESRRLTVLAMMKETGCQAATVGVIQAIERLEPNGPAVKGMSLYMNDVQISDPEFLGRFLRCAEKIFEKKYSKDYYNVSRD</sequence>
<organism evidence="1 2">
    <name type="scientific">Candidatus Taylorbacteria bacterium RIFCSPLOWO2_01_FULL_45_15b</name>
    <dbReference type="NCBI Taxonomy" id="1802319"/>
    <lineage>
        <taxon>Bacteria</taxon>
        <taxon>Candidatus Tayloriibacteriota</taxon>
    </lineage>
</organism>
<name>A0A1G2NEI8_9BACT</name>
<dbReference type="AlphaFoldDB" id="A0A1G2NEI8"/>
<evidence type="ECO:0000313" key="1">
    <source>
        <dbReference type="EMBL" id="OHA34500.1"/>
    </source>
</evidence>
<protein>
    <submittedName>
        <fullName evidence="1">Uncharacterized protein</fullName>
    </submittedName>
</protein>
<gene>
    <name evidence="1" type="ORF">A2928_04230</name>
</gene>
<reference evidence="1 2" key="1">
    <citation type="journal article" date="2016" name="Nat. Commun.">
        <title>Thousands of microbial genomes shed light on interconnected biogeochemical processes in an aquifer system.</title>
        <authorList>
            <person name="Anantharaman K."/>
            <person name="Brown C.T."/>
            <person name="Hug L.A."/>
            <person name="Sharon I."/>
            <person name="Castelle C.J."/>
            <person name="Probst A.J."/>
            <person name="Thomas B.C."/>
            <person name="Singh A."/>
            <person name="Wilkins M.J."/>
            <person name="Karaoz U."/>
            <person name="Brodie E.L."/>
            <person name="Williams K.H."/>
            <person name="Hubbard S.S."/>
            <person name="Banfield J.F."/>
        </authorList>
    </citation>
    <scope>NUCLEOTIDE SEQUENCE [LARGE SCALE GENOMIC DNA]</scope>
</reference>
<comment type="caution">
    <text evidence="1">The sequence shown here is derived from an EMBL/GenBank/DDBJ whole genome shotgun (WGS) entry which is preliminary data.</text>
</comment>
<dbReference type="EMBL" id="MHRX01000010">
    <property type="protein sequence ID" value="OHA34500.1"/>
    <property type="molecule type" value="Genomic_DNA"/>
</dbReference>
<evidence type="ECO:0000313" key="2">
    <source>
        <dbReference type="Proteomes" id="UP000176221"/>
    </source>
</evidence>
<accession>A0A1G2NEI8</accession>
<proteinExistence type="predicted"/>